<dbReference type="SUPFAM" id="SSF54814">
    <property type="entry name" value="Prokaryotic type KH domain (KH-domain type II)"/>
    <property type="match status" value="1"/>
</dbReference>
<name>A0A2J7ZJ92_9CHLO</name>
<dbReference type="GO" id="GO:0005525">
    <property type="term" value="F:GTP binding"/>
    <property type="evidence" value="ECO:0007669"/>
    <property type="project" value="InterPro"/>
</dbReference>
<gene>
    <name evidence="4" type="ORF">TSOC_013866</name>
</gene>
<dbReference type="AlphaFoldDB" id="A0A2J7ZJ92"/>
<dbReference type="GO" id="GO:0019843">
    <property type="term" value="F:rRNA binding"/>
    <property type="evidence" value="ECO:0007669"/>
    <property type="project" value="TreeGrafter"/>
</dbReference>
<dbReference type="InterPro" id="IPR005662">
    <property type="entry name" value="GTPase_Era-like"/>
</dbReference>
<dbReference type="PANTHER" id="PTHR42698">
    <property type="entry name" value="GTPASE ERA"/>
    <property type="match status" value="1"/>
</dbReference>
<evidence type="ECO:0000259" key="3">
    <source>
        <dbReference type="Pfam" id="PF07650"/>
    </source>
</evidence>
<dbReference type="OrthoDB" id="8954335at2759"/>
<feature type="domain" description="KH type-2" evidence="3">
    <location>
        <begin position="162"/>
        <end position="219"/>
    </location>
</feature>
<dbReference type="Pfam" id="PF07650">
    <property type="entry name" value="KH_2"/>
    <property type="match status" value="1"/>
</dbReference>
<evidence type="ECO:0000313" key="4">
    <source>
        <dbReference type="EMBL" id="PNH00320.1"/>
    </source>
</evidence>
<dbReference type="Proteomes" id="UP000236333">
    <property type="component" value="Unassembled WGS sequence"/>
</dbReference>
<dbReference type="EMBL" id="PGGS01001501">
    <property type="protein sequence ID" value="PNH00320.1"/>
    <property type="molecule type" value="Genomic_DNA"/>
</dbReference>
<dbReference type="InterPro" id="IPR015946">
    <property type="entry name" value="KH_dom-like_a/b"/>
</dbReference>
<evidence type="ECO:0000256" key="1">
    <source>
        <dbReference type="ARBA" id="ARBA00022884"/>
    </source>
</evidence>
<evidence type="ECO:0000256" key="2">
    <source>
        <dbReference type="SAM" id="MobiDB-lite"/>
    </source>
</evidence>
<protein>
    <submittedName>
        <fullName evidence="4">GTPase Era</fullName>
    </submittedName>
</protein>
<keyword evidence="5" id="KW-1185">Reference proteome</keyword>
<organism evidence="4 5">
    <name type="scientific">Tetrabaena socialis</name>
    <dbReference type="NCBI Taxonomy" id="47790"/>
    <lineage>
        <taxon>Eukaryota</taxon>
        <taxon>Viridiplantae</taxon>
        <taxon>Chlorophyta</taxon>
        <taxon>core chlorophytes</taxon>
        <taxon>Chlorophyceae</taxon>
        <taxon>CS clade</taxon>
        <taxon>Chlamydomonadales</taxon>
        <taxon>Tetrabaenaceae</taxon>
        <taxon>Tetrabaena</taxon>
    </lineage>
</organism>
<dbReference type="InterPro" id="IPR009019">
    <property type="entry name" value="KH_sf_prok-type"/>
</dbReference>
<comment type="caution">
    <text evidence="4">The sequence shown here is derived from an EMBL/GenBank/DDBJ whole genome shotgun (WGS) entry which is preliminary data.</text>
</comment>
<dbReference type="PANTHER" id="PTHR42698:SF2">
    <property type="entry name" value="GTPASE ERA-LIKE, CHLOROPLASTIC"/>
    <property type="match status" value="1"/>
</dbReference>
<feature type="region of interest" description="Disordered" evidence="2">
    <location>
        <begin position="72"/>
        <end position="115"/>
    </location>
</feature>
<dbReference type="GO" id="GO:0043024">
    <property type="term" value="F:ribosomal small subunit binding"/>
    <property type="evidence" value="ECO:0007669"/>
    <property type="project" value="TreeGrafter"/>
</dbReference>
<sequence>MLSCLGLLAAAPTLGWSMWAITLVCAGVHVAYNVWAFRSSLLHVPLGECWTCGTEREDSHAAAVALAAASNGGGSSDGQREAGAEANGCGGGRGQGRGGPAQALSESCGGEQQGVPPHAAAALAIDGGGGGVGGKDIVSEQPERFFVAECVREQVFLMCEQEVPYCTQVVITEFTERRNAKDYVAAQIVVEKESQKGILIGRDGSMLKTTRQDARLKMRSGRRGKKRTTLQQQLAGLLTQRNRLASAARRFSLVRAQQPRKLLL</sequence>
<dbReference type="GO" id="GO:0000028">
    <property type="term" value="P:ribosomal small subunit assembly"/>
    <property type="evidence" value="ECO:0007669"/>
    <property type="project" value="TreeGrafter"/>
</dbReference>
<dbReference type="Gene3D" id="3.30.300.20">
    <property type="match status" value="1"/>
</dbReference>
<accession>A0A2J7ZJ92</accession>
<keyword evidence="1" id="KW-0694">RNA-binding</keyword>
<evidence type="ECO:0000313" key="5">
    <source>
        <dbReference type="Proteomes" id="UP000236333"/>
    </source>
</evidence>
<dbReference type="InterPro" id="IPR004044">
    <property type="entry name" value="KH_dom_type_2"/>
</dbReference>
<feature type="compositionally biased region" description="Gly residues" evidence="2">
    <location>
        <begin position="88"/>
        <end position="99"/>
    </location>
</feature>
<reference evidence="4 5" key="1">
    <citation type="journal article" date="2017" name="Mol. Biol. Evol.">
        <title>The 4-celled Tetrabaena socialis nuclear genome reveals the essential components for genetic control of cell number at the origin of multicellularity in the volvocine lineage.</title>
        <authorList>
            <person name="Featherston J."/>
            <person name="Arakaki Y."/>
            <person name="Hanschen E.R."/>
            <person name="Ferris P.J."/>
            <person name="Michod R.E."/>
            <person name="Olson B.J.S.C."/>
            <person name="Nozaki H."/>
            <person name="Durand P.M."/>
        </authorList>
    </citation>
    <scope>NUCLEOTIDE SEQUENCE [LARGE SCALE GENOMIC DNA]</scope>
    <source>
        <strain evidence="4 5">NIES-571</strain>
    </source>
</reference>
<proteinExistence type="predicted"/>
<feature type="non-terminal residue" evidence="4">
    <location>
        <position position="264"/>
    </location>
</feature>
<dbReference type="CDD" id="cd22534">
    <property type="entry name" value="KH-II_Era"/>
    <property type="match status" value="1"/>
</dbReference>